<evidence type="ECO:0000259" key="6">
    <source>
        <dbReference type="Pfam" id="PF00501"/>
    </source>
</evidence>
<dbReference type="PANTHER" id="PTHR43272">
    <property type="entry name" value="LONG-CHAIN-FATTY-ACID--COA LIGASE"/>
    <property type="match status" value="1"/>
</dbReference>
<accession>A0A1H6UJA0</accession>
<dbReference type="InterPro" id="IPR000873">
    <property type="entry name" value="AMP-dep_synth/lig_dom"/>
</dbReference>
<dbReference type="AlphaFoldDB" id="A0A1H6UJA0"/>
<dbReference type="InterPro" id="IPR020845">
    <property type="entry name" value="AMP-binding_CS"/>
</dbReference>
<reference evidence="8" key="1">
    <citation type="submission" date="2016-10" db="EMBL/GenBank/DDBJ databases">
        <authorList>
            <person name="Varghese N."/>
        </authorList>
    </citation>
    <scope>NUCLEOTIDE SEQUENCE [LARGE SCALE GENOMIC DNA]</scope>
    <source>
        <strain evidence="8">DSM 24868</strain>
    </source>
</reference>
<organism evidence="7 8">
    <name type="scientific">Demequina mangrovi</name>
    <dbReference type="NCBI Taxonomy" id="1043493"/>
    <lineage>
        <taxon>Bacteria</taxon>
        <taxon>Bacillati</taxon>
        <taxon>Actinomycetota</taxon>
        <taxon>Actinomycetes</taxon>
        <taxon>Micrococcales</taxon>
        <taxon>Demequinaceae</taxon>
        <taxon>Demequina</taxon>
    </lineage>
</organism>
<dbReference type="Pfam" id="PF00501">
    <property type="entry name" value="AMP-binding"/>
    <property type="match status" value="1"/>
</dbReference>
<evidence type="ECO:0000256" key="5">
    <source>
        <dbReference type="ARBA" id="ARBA00032875"/>
    </source>
</evidence>
<dbReference type="PROSITE" id="PS00455">
    <property type="entry name" value="AMP_BINDING"/>
    <property type="match status" value="1"/>
</dbReference>
<dbReference type="RefSeq" id="WP_081953119.1">
    <property type="nucleotide sequence ID" value="NZ_BBLU01000002.1"/>
</dbReference>
<evidence type="ECO:0000313" key="7">
    <source>
        <dbReference type="EMBL" id="SEI91776.1"/>
    </source>
</evidence>
<keyword evidence="2" id="KW-0436">Ligase</keyword>
<dbReference type="CDD" id="cd05907">
    <property type="entry name" value="VL_LC_FACS_like"/>
    <property type="match status" value="1"/>
</dbReference>
<dbReference type="Gene3D" id="3.40.50.12780">
    <property type="entry name" value="N-terminal domain of ligase-like"/>
    <property type="match status" value="1"/>
</dbReference>
<protein>
    <recommendedName>
        <fullName evidence="5">Acyl-CoA synthetase</fullName>
    </recommendedName>
</protein>
<evidence type="ECO:0000313" key="8">
    <source>
        <dbReference type="Proteomes" id="UP000183315"/>
    </source>
</evidence>
<name>A0A1H6UJA0_9MICO</name>
<dbReference type="GO" id="GO:0016020">
    <property type="term" value="C:membrane"/>
    <property type="evidence" value="ECO:0007669"/>
    <property type="project" value="TreeGrafter"/>
</dbReference>
<dbReference type="STRING" id="1043493.SAMN05421637_0408"/>
<evidence type="ECO:0000256" key="1">
    <source>
        <dbReference type="ARBA" id="ARBA00006432"/>
    </source>
</evidence>
<keyword evidence="3" id="KW-0276">Fatty acid metabolism</keyword>
<sequence length="604" mass="64897">MSAPHLAESATPLIVRTADDHTFTALLRDRVAEAPEHLFGEYKDESGAWVPVTLAAFQEDVSAAAKGLIAMGIAPAQTVGLQANTRYEWAVLDFAIQAAGAITVPVYPSSSAHQVQWMVDDAGLAMLVVETEAMAEVARALEGTHRLLVIDGDEEPALDVLAEAGAIIDDATLAAATADVRADDVATIVYTSGTTGRPKGVALPHRAFVEHAINGASHPDLGTLAQNDARVLLFLPLAHVLARHVEVLALACGAVLGFAPSHKTLASDLRTFRPTWLMTVPRVLETFYNVIDERTGGGVKQKLFRWSAFVSRKVDEARVRRGRHGIVLRAQMALANALVLHKVRDALGGNLRHIVCGGARLVPRVSHFYGGLGIAVMEGYGTTEIAGPMTINPPSDVRVGTVGIPYPGGTVRIAEDGEVLAKGPNVFSGYWRNPEATAEVMTDGWYRTGDLGSIDADGYLSITGRKKEILVTAGGKNVQPASLEDAIRPYALIQEVVVVGDGKPFIGALLSIDEAMLPGWLKSKGLPLMSAVEAAKDSTVREHIQHIVDQANTLVSRAEAIREWRVLPRELSERYEEMSASLKVRRKQVEEHFADVIDGIYAKA</sequence>
<gene>
    <name evidence="7" type="ORF">SAMN05421637_0408</name>
</gene>
<dbReference type="Pfam" id="PF23562">
    <property type="entry name" value="AMP-binding_C_3"/>
    <property type="match status" value="1"/>
</dbReference>
<dbReference type="InterPro" id="IPR042099">
    <property type="entry name" value="ANL_N_sf"/>
</dbReference>
<proteinExistence type="inferred from homology"/>
<feature type="domain" description="AMP-dependent synthetase/ligase" evidence="6">
    <location>
        <begin position="42"/>
        <end position="431"/>
    </location>
</feature>
<dbReference type="Proteomes" id="UP000183315">
    <property type="component" value="Unassembled WGS sequence"/>
</dbReference>
<dbReference type="GO" id="GO:0004467">
    <property type="term" value="F:long-chain fatty acid-CoA ligase activity"/>
    <property type="evidence" value="ECO:0007669"/>
    <property type="project" value="TreeGrafter"/>
</dbReference>
<evidence type="ECO:0000256" key="3">
    <source>
        <dbReference type="ARBA" id="ARBA00022832"/>
    </source>
</evidence>
<keyword evidence="8" id="KW-1185">Reference proteome</keyword>
<dbReference type="SUPFAM" id="SSF56801">
    <property type="entry name" value="Acetyl-CoA synthetase-like"/>
    <property type="match status" value="1"/>
</dbReference>
<dbReference type="PANTHER" id="PTHR43272:SF32">
    <property type="entry name" value="AMP-DEPENDENT SYNTHETASE_LIGASE DOMAIN-CONTAINING PROTEIN"/>
    <property type="match status" value="1"/>
</dbReference>
<evidence type="ECO:0000256" key="2">
    <source>
        <dbReference type="ARBA" id="ARBA00022598"/>
    </source>
</evidence>
<dbReference type="EMBL" id="FNZI01000001">
    <property type="protein sequence ID" value="SEI91776.1"/>
    <property type="molecule type" value="Genomic_DNA"/>
</dbReference>
<comment type="similarity">
    <text evidence="1">Belongs to the ATP-dependent AMP-binding enzyme family.</text>
</comment>
<evidence type="ECO:0000256" key="4">
    <source>
        <dbReference type="ARBA" id="ARBA00023098"/>
    </source>
</evidence>
<keyword evidence="4" id="KW-0443">Lipid metabolism</keyword>
<dbReference type="eggNOG" id="COG1022">
    <property type="taxonomic scope" value="Bacteria"/>
</dbReference>